<dbReference type="InterPro" id="IPR015797">
    <property type="entry name" value="NUDIX_hydrolase-like_dom_sf"/>
</dbReference>
<keyword evidence="7" id="KW-1185">Reference proteome</keyword>
<dbReference type="InterPro" id="IPR014729">
    <property type="entry name" value="Rossmann-like_a/b/a_fold"/>
</dbReference>
<keyword evidence="4" id="KW-0378">Hydrolase</keyword>
<comment type="cofactor">
    <cofactor evidence="1">
        <name>Mg(2+)</name>
        <dbReference type="ChEBI" id="CHEBI:18420"/>
    </cofactor>
</comment>
<evidence type="ECO:0000256" key="4">
    <source>
        <dbReference type="ARBA" id="ARBA00022801"/>
    </source>
</evidence>
<dbReference type="NCBIfam" id="NF003788">
    <property type="entry name" value="PRK05379.1-5"/>
    <property type="match status" value="1"/>
</dbReference>
<accession>A0ABP7MVW8</accession>
<dbReference type="InterPro" id="IPR004821">
    <property type="entry name" value="Cyt_trans-like"/>
</dbReference>
<dbReference type="EMBL" id="BAABBN010000007">
    <property type="protein sequence ID" value="GAA3931128.1"/>
    <property type="molecule type" value="Genomic_DNA"/>
</dbReference>
<keyword evidence="2" id="KW-0808">Transferase</keyword>
<evidence type="ECO:0000259" key="5">
    <source>
        <dbReference type="PROSITE" id="PS51462"/>
    </source>
</evidence>
<dbReference type="InterPro" id="IPR000086">
    <property type="entry name" value="NUDIX_hydrolase_dom"/>
</dbReference>
<dbReference type="NCBIfam" id="NF003786">
    <property type="entry name" value="PRK05379.1-2"/>
    <property type="match status" value="1"/>
</dbReference>
<dbReference type="NCBIfam" id="TIGR00125">
    <property type="entry name" value="cyt_tran_rel"/>
    <property type="match status" value="1"/>
</dbReference>
<evidence type="ECO:0000256" key="3">
    <source>
        <dbReference type="ARBA" id="ARBA00022695"/>
    </source>
</evidence>
<gene>
    <name evidence="6" type="ORF">GCM10022277_29840</name>
</gene>
<dbReference type="Proteomes" id="UP001501565">
    <property type="component" value="Unassembled WGS sequence"/>
</dbReference>
<evidence type="ECO:0000256" key="1">
    <source>
        <dbReference type="ARBA" id="ARBA00001946"/>
    </source>
</evidence>
<dbReference type="NCBIfam" id="NF003791">
    <property type="entry name" value="PRK05379.2-3"/>
    <property type="match status" value="1"/>
</dbReference>
<dbReference type="Gene3D" id="3.90.79.10">
    <property type="entry name" value="Nucleoside Triphosphate Pyrophosphohydrolase"/>
    <property type="match status" value="1"/>
</dbReference>
<dbReference type="Pfam" id="PF01467">
    <property type="entry name" value="CTP_transf_like"/>
    <property type="match status" value="1"/>
</dbReference>
<keyword evidence="3 6" id="KW-0548">Nucleotidyltransferase</keyword>
<dbReference type="PANTHER" id="PTHR21342">
    <property type="entry name" value="PHOSPHOPANTETHEINE ADENYLYLTRANSFERASE"/>
    <property type="match status" value="1"/>
</dbReference>
<dbReference type="InterPro" id="IPR020084">
    <property type="entry name" value="NUDIX_hydrolase_CS"/>
</dbReference>
<comment type="caution">
    <text evidence="6">The sequence shown here is derived from an EMBL/GenBank/DDBJ whole genome shotgun (WGS) entry which is preliminary data.</text>
</comment>
<dbReference type="PANTHER" id="PTHR21342:SF0">
    <property type="entry name" value="BIFUNCTIONAL NMN ADENYLYLTRANSFERASE_NUDIX HYDROLASE"/>
    <property type="match status" value="1"/>
</dbReference>
<dbReference type="SUPFAM" id="SSF52374">
    <property type="entry name" value="Nucleotidylyl transferase"/>
    <property type="match status" value="1"/>
</dbReference>
<sequence length="354" mass="39964">MNSITSTSKKYDFLVFIGRFQPFHLGHLTVVNEGLKQAEQLIILCGSAHQPRSIRNPWSVEEREQMIRCSITETENKRVHIAPLMDIAYNDESWVRNVQATVNGIVTAFHGIPHKPARVGLIGHSKDQSSYYLNLFPQWNSVQVANFQGLSATPIREAIFADQGKTYITENNKVLAQTVQQQLLSFVETEHYQDVKEEHEFVKKYRSAWASAPYAPTFVTVDAVVIQSGHVLMVERKARPGKGLLALPGGFVDADERLADACLRELREETRLKVPAPVLQGSIKHQQVFDDPNRSARGRTITHAFYIELAPNKELPKVKGGDDAKHAKWVPLAELDPAQIFEDHYFIIKELTGM</sequence>
<evidence type="ECO:0000256" key="2">
    <source>
        <dbReference type="ARBA" id="ARBA00022679"/>
    </source>
</evidence>
<proteinExistence type="predicted"/>
<dbReference type="Gene3D" id="3.40.50.620">
    <property type="entry name" value="HUPs"/>
    <property type="match status" value="1"/>
</dbReference>
<name>A0ABP7MVW8_9GAMM</name>
<evidence type="ECO:0000313" key="6">
    <source>
        <dbReference type="EMBL" id="GAA3931128.1"/>
    </source>
</evidence>
<dbReference type="PROSITE" id="PS00893">
    <property type="entry name" value="NUDIX_BOX"/>
    <property type="match status" value="1"/>
</dbReference>
<protein>
    <submittedName>
        <fullName evidence="6">Bifunctional nicotinamide-nucleotide adenylyltransferase/Nudix hydroxylase</fullName>
    </submittedName>
</protein>
<dbReference type="PROSITE" id="PS51462">
    <property type="entry name" value="NUDIX"/>
    <property type="match status" value="1"/>
</dbReference>
<dbReference type="Pfam" id="PF00293">
    <property type="entry name" value="NUDIX"/>
    <property type="match status" value="1"/>
</dbReference>
<dbReference type="SUPFAM" id="SSF55811">
    <property type="entry name" value="Nudix"/>
    <property type="match status" value="1"/>
</dbReference>
<dbReference type="CDD" id="cd18873">
    <property type="entry name" value="NUDIX_NadM_like"/>
    <property type="match status" value="1"/>
</dbReference>
<reference evidence="7" key="1">
    <citation type="journal article" date="2019" name="Int. J. Syst. Evol. Microbiol.">
        <title>The Global Catalogue of Microorganisms (GCM) 10K type strain sequencing project: providing services to taxonomists for standard genome sequencing and annotation.</title>
        <authorList>
            <consortium name="The Broad Institute Genomics Platform"/>
            <consortium name="The Broad Institute Genome Sequencing Center for Infectious Disease"/>
            <person name="Wu L."/>
            <person name="Ma J."/>
        </authorList>
    </citation>
    <scope>NUCLEOTIDE SEQUENCE [LARGE SCALE GENOMIC DNA]</scope>
    <source>
        <strain evidence="7">JCM 17551</strain>
    </source>
</reference>
<feature type="domain" description="Nudix hydrolase" evidence="5">
    <location>
        <begin position="216"/>
        <end position="354"/>
    </location>
</feature>
<dbReference type="RefSeq" id="WP_344799361.1">
    <property type="nucleotide sequence ID" value="NZ_BAABBN010000007.1"/>
</dbReference>
<organism evidence="6 7">
    <name type="scientific">Litoribacillus peritrichatus</name>
    <dbReference type="NCBI Taxonomy" id="718191"/>
    <lineage>
        <taxon>Bacteria</taxon>
        <taxon>Pseudomonadati</taxon>
        <taxon>Pseudomonadota</taxon>
        <taxon>Gammaproteobacteria</taxon>
        <taxon>Oceanospirillales</taxon>
        <taxon>Oceanospirillaceae</taxon>
        <taxon>Litoribacillus</taxon>
    </lineage>
</organism>
<evidence type="ECO:0000313" key="7">
    <source>
        <dbReference type="Proteomes" id="UP001501565"/>
    </source>
</evidence>
<dbReference type="GO" id="GO:0016779">
    <property type="term" value="F:nucleotidyltransferase activity"/>
    <property type="evidence" value="ECO:0007669"/>
    <property type="project" value="UniProtKB-KW"/>
</dbReference>